<accession>A0ABU7YTF4</accession>
<keyword evidence="1 2" id="KW-0732">Signal</keyword>
<evidence type="ECO:0000313" key="4">
    <source>
        <dbReference type="Proteomes" id="UP001334501"/>
    </source>
</evidence>
<feature type="chain" id="PRO_5047496091" evidence="2">
    <location>
        <begin position="25"/>
        <end position="104"/>
    </location>
</feature>
<feature type="signal peptide" evidence="2">
    <location>
        <begin position="1"/>
        <end position="24"/>
    </location>
</feature>
<sequence length="104" mass="10990">MPVTARSFIGGAVLVVAMALPAIAPQARTPPSDDPVVRALEPLLAAEFAIQSGRLDDAARWYLEAARAADDIELAERATRVALLARDDARAAQALELWRAQGGA</sequence>
<dbReference type="Proteomes" id="UP001334501">
    <property type="component" value="Unassembled WGS sequence"/>
</dbReference>
<dbReference type="InterPro" id="IPR008939">
    <property type="entry name" value="Lytic_TGlycosylase_superhlx_U"/>
</dbReference>
<evidence type="ECO:0000313" key="3">
    <source>
        <dbReference type="EMBL" id="MEG3158843.1"/>
    </source>
</evidence>
<dbReference type="EMBL" id="JAXGFO010000164">
    <property type="protein sequence ID" value="MEG3158843.1"/>
    <property type="molecule type" value="Genomic_DNA"/>
</dbReference>
<protein>
    <submittedName>
        <fullName evidence="3">Uncharacterized protein</fullName>
    </submittedName>
</protein>
<name>A0ABU7YTF4_9GAMM</name>
<organism evidence="3 4">
    <name type="scientific">Lysobacter zhanggongensis</name>
    <dbReference type="NCBI Taxonomy" id="1774951"/>
    <lineage>
        <taxon>Bacteria</taxon>
        <taxon>Pseudomonadati</taxon>
        <taxon>Pseudomonadota</taxon>
        <taxon>Gammaproteobacteria</taxon>
        <taxon>Lysobacterales</taxon>
        <taxon>Lysobacteraceae</taxon>
        <taxon>Lysobacter</taxon>
    </lineage>
</organism>
<keyword evidence="4" id="KW-1185">Reference proteome</keyword>
<evidence type="ECO:0000256" key="1">
    <source>
        <dbReference type="ARBA" id="ARBA00022729"/>
    </source>
</evidence>
<evidence type="ECO:0000256" key="2">
    <source>
        <dbReference type="SAM" id="SignalP"/>
    </source>
</evidence>
<gene>
    <name evidence="3" type="ORF">SNE33_13450</name>
</gene>
<proteinExistence type="predicted"/>
<comment type="caution">
    <text evidence="3">The sequence shown here is derived from an EMBL/GenBank/DDBJ whole genome shotgun (WGS) entry which is preliminary data.</text>
</comment>
<feature type="non-terminal residue" evidence="3">
    <location>
        <position position="104"/>
    </location>
</feature>
<reference evidence="3 4" key="1">
    <citation type="journal article" date="2017" name="Curr. Microbiol.">
        <title>Lysobacter zhanggongensis sp. nov. Isolated from a Pit Mud.</title>
        <authorList>
            <person name="Zhang X.F."/>
            <person name="Wang H.H."/>
            <person name="Sun X.Y."/>
            <person name="Pan C.M."/>
        </authorList>
    </citation>
    <scope>NUCLEOTIDE SEQUENCE [LARGE SCALE GENOMIC DNA]</scope>
    <source>
        <strain evidence="3 4">ZGLJ7-1</strain>
    </source>
</reference>
<dbReference type="SUPFAM" id="SSF48435">
    <property type="entry name" value="Bacterial muramidases"/>
    <property type="match status" value="1"/>
</dbReference>